<evidence type="ECO:0000256" key="14">
    <source>
        <dbReference type="ARBA" id="ARBA00042373"/>
    </source>
</evidence>
<dbReference type="InterPro" id="IPR050732">
    <property type="entry name" value="Beta-glucan_modifiers"/>
</dbReference>
<dbReference type="PANTHER" id="PTHR16631">
    <property type="entry name" value="GLUCAN 1,3-BETA-GLUCOSIDASE"/>
    <property type="match status" value="1"/>
</dbReference>
<evidence type="ECO:0000256" key="3">
    <source>
        <dbReference type="ARBA" id="ARBA00022475"/>
    </source>
</evidence>
<evidence type="ECO:0000256" key="10">
    <source>
        <dbReference type="ARBA" id="ARBA00023277"/>
    </source>
</evidence>
<dbReference type="InterPro" id="IPR017853">
    <property type="entry name" value="GH"/>
</dbReference>
<evidence type="ECO:0000313" key="17">
    <source>
        <dbReference type="Proteomes" id="UP000721861"/>
    </source>
</evidence>
<keyword evidence="4" id="KW-0134">Cell wall</keyword>
<evidence type="ECO:0000256" key="4">
    <source>
        <dbReference type="ARBA" id="ARBA00022512"/>
    </source>
</evidence>
<accession>A0ABS5K5M9</accession>
<keyword evidence="8" id="KW-0472">Membrane</keyword>
<dbReference type="PROSITE" id="PS51257">
    <property type="entry name" value="PROKAR_LIPOPROTEIN"/>
    <property type="match status" value="1"/>
</dbReference>
<keyword evidence="10" id="KW-0119">Carbohydrate metabolism</keyword>
<evidence type="ECO:0000256" key="2">
    <source>
        <dbReference type="ARBA" id="ARBA00004236"/>
    </source>
</evidence>
<evidence type="ECO:0000313" key="16">
    <source>
        <dbReference type="EMBL" id="MBS2210309.1"/>
    </source>
</evidence>
<evidence type="ECO:0000256" key="15">
    <source>
        <dbReference type="ARBA" id="ARBA00043078"/>
    </source>
</evidence>
<reference evidence="16 17" key="1">
    <citation type="journal article" date="2014" name="Int. J. Syst. Evol. Microbiol.">
        <title>Carboxylicivirga gen. nov. in the family Marinilabiliaceae with two novel species, Carboxylicivirga mesophila sp. nov. and Carboxylicivirga taeanensis sp. nov., and reclassification of Cytophaga fermentans as Saccharicrinis fermentans gen. nov., comb. nov.</title>
        <authorList>
            <person name="Yang S.H."/>
            <person name="Seo H.S."/>
            <person name="Woo J.H."/>
            <person name="Oh H.M."/>
            <person name="Jang H."/>
            <person name="Lee J.H."/>
            <person name="Kim S.J."/>
            <person name="Kwon K.K."/>
        </authorList>
    </citation>
    <scope>NUCLEOTIDE SEQUENCE [LARGE SCALE GENOMIC DNA]</scope>
    <source>
        <strain evidence="16 17">JCM 18290</strain>
    </source>
</reference>
<keyword evidence="9" id="KW-0325">Glycoprotein</keyword>
<comment type="subcellular location">
    <subcellularLocation>
        <location evidence="2">Cell membrane</location>
    </subcellularLocation>
    <subcellularLocation>
        <location evidence="1">Secreted</location>
        <location evidence="1">Cell wall</location>
    </subcellularLocation>
</comment>
<evidence type="ECO:0000256" key="9">
    <source>
        <dbReference type="ARBA" id="ARBA00023180"/>
    </source>
</evidence>
<dbReference type="InterPro" id="IPR000490">
    <property type="entry name" value="Glyco_hydro_17"/>
</dbReference>
<dbReference type="RefSeq" id="WP_212225185.1">
    <property type="nucleotide sequence ID" value="NZ_JAGUCN010000002.1"/>
</dbReference>
<dbReference type="Proteomes" id="UP000721861">
    <property type="component" value="Unassembled WGS sequence"/>
</dbReference>
<evidence type="ECO:0000256" key="7">
    <source>
        <dbReference type="ARBA" id="ARBA00022801"/>
    </source>
</evidence>
<organism evidence="16 17">
    <name type="scientific">Carboxylicivirga mesophila</name>
    <dbReference type="NCBI Taxonomy" id="1166478"/>
    <lineage>
        <taxon>Bacteria</taxon>
        <taxon>Pseudomonadati</taxon>
        <taxon>Bacteroidota</taxon>
        <taxon>Bacteroidia</taxon>
        <taxon>Marinilabiliales</taxon>
        <taxon>Marinilabiliaceae</taxon>
        <taxon>Carboxylicivirga</taxon>
    </lineage>
</organism>
<keyword evidence="3" id="KW-1003">Cell membrane</keyword>
<comment type="caution">
    <text evidence="16">The sequence shown here is derived from an EMBL/GenBank/DDBJ whole genome shotgun (WGS) entry which is preliminary data.</text>
</comment>
<keyword evidence="7" id="KW-0378">Hydrolase</keyword>
<sequence>MKKNRHMMSHFKAVVLISSIVLSIVGCQTQKKDKGGQELPPKVISAIQQQPDDLLAGTHRAVCYSGFRTGQHPDRGDGAVWPTDEQILEDLQIISKDSLFNLIRVYDSQENSATVLRIIKEHALPVKVMLGIWLKAELSNHEGCAWLTEPIADEELDKNKLDNQLEIERGIQLANQYPDIVVAVNVGNEALVDWNDHLVDTDSIIAYCRRVKAAIQQPITVAENYEWWAANGQQLARELDFISIHLYPVWEGKDIDEGLYYSIANVEKVREALPNSKIVISEAGWASVASEFGERASEEKQLRYYNELMNWSEKMNITTFFFEAFDEDWKGNPDNPLGAEKHWGLFNIDRSPKQVMRQ</sequence>
<protein>
    <recommendedName>
        <fullName evidence="15">Endo-1,3-beta-glucanase btgC</fullName>
    </recommendedName>
    <alternativeName>
        <fullName evidence="14">Laminarinase btgC</fullName>
    </alternativeName>
</protein>
<keyword evidence="17" id="KW-1185">Reference proteome</keyword>
<keyword evidence="12" id="KW-0624">Polysaccharide degradation</keyword>
<keyword evidence="11" id="KW-0961">Cell wall biogenesis/degradation</keyword>
<evidence type="ECO:0000256" key="12">
    <source>
        <dbReference type="ARBA" id="ARBA00023326"/>
    </source>
</evidence>
<evidence type="ECO:0000256" key="11">
    <source>
        <dbReference type="ARBA" id="ARBA00023316"/>
    </source>
</evidence>
<evidence type="ECO:0000256" key="1">
    <source>
        <dbReference type="ARBA" id="ARBA00004191"/>
    </source>
</evidence>
<dbReference type="Gene3D" id="3.20.20.80">
    <property type="entry name" value="Glycosidases"/>
    <property type="match status" value="1"/>
</dbReference>
<dbReference type="Pfam" id="PF00332">
    <property type="entry name" value="Glyco_hydro_17"/>
    <property type="match status" value="1"/>
</dbReference>
<dbReference type="PANTHER" id="PTHR16631:SF17">
    <property type="entry name" value="GLUCAN ENDO-1,3-BETA-GLUCOSIDASE BTGC"/>
    <property type="match status" value="1"/>
</dbReference>
<keyword evidence="6" id="KW-0732">Signal</keyword>
<evidence type="ECO:0000256" key="13">
    <source>
        <dbReference type="ARBA" id="ARBA00037649"/>
    </source>
</evidence>
<evidence type="ECO:0000256" key="6">
    <source>
        <dbReference type="ARBA" id="ARBA00022729"/>
    </source>
</evidence>
<keyword evidence="5" id="KW-0964">Secreted</keyword>
<comment type="function">
    <text evidence="13">Glucanases play a role in cell expansion during growth, in cell-cell fusion during mating, and in spore release during sporulation. This enzyme may be involved in beta-glucan degradation. Active on laminarin and lichenan.</text>
</comment>
<evidence type="ECO:0000256" key="8">
    <source>
        <dbReference type="ARBA" id="ARBA00023136"/>
    </source>
</evidence>
<evidence type="ECO:0000256" key="5">
    <source>
        <dbReference type="ARBA" id="ARBA00022525"/>
    </source>
</evidence>
<dbReference type="EMBL" id="JAGUCN010000002">
    <property type="protein sequence ID" value="MBS2210309.1"/>
    <property type="molecule type" value="Genomic_DNA"/>
</dbReference>
<gene>
    <name evidence="16" type="ORF">KEM09_02800</name>
</gene>
<proteinExistence type="predicted"/>
<name>A0ABS5K5M9_9BACT</name>
<dbReference type="SUPFAM" id="SSF51445">
    <property type="entry name" value="(Trans)glycosidases"/>
    <property type="match status" value="1"/>
</dbReference>